<dbReference type="PROSITE" id="PS01156">
    <property type="entry name" value="TONB_DEPENDENT_REC_2"/>
    <property type="match status" value="1"/>
</dbReference>
<dbReference type="Pfam" id="PF00593">
    <property type="entry name" value="TonB_dep_Rec_b-barrel"/>
    <property type="match status" value="1"/>
</dbReference>
<feature type="short sequence motif" description="TonB C-terminal box" evidence="15">
    <location>
        <begin position="704"/>
        <end position="721"/>
    </location>
</feature>
<evidence type="ECO:0000256" key="16">
    <source>
        <dbReference type="RuleBase" id="RU003357"/>
    </source>
</evidence>
<dbReference type="SUPFAM" id="SSF56935">
    <property type="entry name" value="Porins"/>
    <property type="match status" value="1"/>
</dbReference>
<evidence type="ECO:0000256" key="9">
    <source>
        <dbReference type="ARBA" id="ARBA00023065"/>
    </source>
</evidence>
<keyword evidence="13 14" id="KW-0998">Cell outer membrane</keyword>
<sequence>MFFHFGKYQPVVLLTATYLVGADVARAQDSVGNARSPVAITLDQLNVDAARGESIGYLTTRTRSATKTDTPLIDTPQSVSIVTRQQILDQGIQSVTEAIRYVPGVIPHQGEGNRDDVVIRGQRSNADFFVNGIRDDVQYFRDLYNVQRIEVLKGPNAMIFGRGGGGGIINRVLKDPDGVPLREVVLQGGQYGNKRMSVDVGDRVSDGAFFRLNGVVEDSGTFRDYGDLRRYGVNPTMTFLLGPDTTLKLSYEYFHDDRTTDRGIPSQFGRPYRYRQNVSTYFGNPDLSYARVDANIATATLDHRFETGVQMHSQLRFADYQKFYQNVYPNIRSNVVSGPNGDTATLSAYNNESNRTNYFSQNDFTYKFATGPLLHTLLAGFELGYQEGLTYRQDGFFASNGSQNLVVNAMSPVSRVPVTFRNIASGANSRYDLGLAALYAQDQVEIGPHLQLIGGLRYDHFDFSATDRRDRVAVGRVDDLISPRAGIVIKPVENVAVYGSYSVSYLPSAGDQFGTLSPGLAISEPERFENMEVGLKVDVSSTLQLTGALYNLDRFNQRLPDPNNAGFFLASGQTKTQGAEIGANGYVTDWWQIAGGYAFTDARIESGFSQGATVIRPGNRVALVPFNAVTLWNKFDVTPEFSFGIGVINQTHTFAASDDSVRLPSYTRFDLGLFYRLNDSWRAQVNIENVFDRKYVATADGNNNISPGAPRLIRAQVIARF</sequence>
<feature type="domain" description="TonB-dependent receptor-like beta-barrel" evidence="17">
    <location>
        <begin position="240"/>
        <end position="690"/>
    </location>
</feature>
<dbReference type="PROSITE" id="PS52016">
    <property type="entry name" value="TONB_DEPENDENT_REC_3"/>
    <property type="match status" value="1"/>
</dbReference>
<keyword evidence="6 14" id="KW-0812">Transmembrane</keyword>
<protein>
    <submittedName>
        <fullName evidence="19">TonB-dependent receptor</fullName>
    </submittedName>
</protein>
<dbReference type="InterPro" id="IPR039426">
    <property type="entry name" value="TonB-dep_rcpt-like"/>
</dbReference>
<evidence type="ECO:0000313" key="19">
    <source>
        <dbReference type="EMBL" id="MFD1301322.1"/>
    </source>
</evidence>
<keyword evidence="9" id="KW-0406">Ion transport</keyword>
<keyword evidence="12 19" id="KW-0675">Receptor</keyword>
<evidence type="ECO:0000259" key="18">
    <source>
        <dbReference type="Pfam" id="PF07715"/>
    </source>
</evidence>
<keyword evidence="7" id="KW-0732">Signal</keyword>
<dbReference type="InterPro" id="IPR010105">
    <property type="entry name" value="TonB_sidphr_rcpt"/>
</dbReference>
<dbReference type="Proteomes" id="UP001597176">
    <property type="component" value="Unassembled WGS sequence"/>
</dbReference>
<evidence type="ECO:0000256" key="11">
    <source>
        <dbReference type="ARBA" id="ARBA00023136"/>
    </source>
</evidence>
<keyword evidence="10 16" id="KW-0798">TonB box</keyword>
<evidence type="ECO:0000256" key="4">
    <source>
        <dbReference type="ARBA" id="ARBA00022452"/>
    </source>
</evidence>
<dbReference type="Pfam" id="PF07715">
    <property type="entry name" value="Plug"/>
    <property type="match status" value="1"/>
</dbReference>
<evidence type="ECO:0000256" key="14">
    <source>
        <dbReference type="PROSITE-ProRule" id="PRU01360"/>
    </source>
</evidence>
<keyword evidence="3 14" id="KW-0813">Transport</keyword>
<name>A0ABW3WVG0_9HYPH</name>
<dbReference type="CDD" id="cd01347">
    <property type="entry name" value="ligand_gated_channel"/>
    <property type="match status" value="1"/>
</dbReference>
<feature type="domain" description="TonB-dependent receptor plug" evidence="18">
    <location>
        <begin position="72"/>
        <end position="168"/>
    </location>
</feature>
<dbReference type="Gene3D" id="2.40.170.20">
    <property type="entry name" value="TonB-dependent receptor, beta-barrel domain"/>
    <property type="match status" value="1"/>
</dbReference>
<dbReference type="InterPro" id="IPR010917">
    <property type="entry name" value="TonB_rcpt_CS"/>
</dbReference>
<evidence type="ECO:0000256" key="2">
    <source>
        <dbReference type="ARBA" id="ARBA00009810"/>
    </source>
</evidence>
<dbReference type="InterPro" id="IPR000531">
    <property type="entry name" value="Beta-barrel_TonB"/>
</dbReference>
<keyword evidence="20" id="KW-1185">Reference proteome</keyword>
<reference evidence="20" key="1">
    <citation type="journal article" date="2019" name="Int. J. Syst. Evol. Microbiol.">
        <title>The Global Catalogue of Microorganisms (GCM) 10K type strain sequencing project: providing services to taxonomists for standard genome sequencing and annotation.</title>
        <authorList>
            <consortium name="The Broad Institute Genomics Platform"/>
            <consortium name="The Broad Institute Genome Sequencing Center for Infectious Disease"/>
            <person name="Wu L."/>
            <person name="Ma J."/>
        </authorList>
    </citation>
    <scope>NUCLEOTIDE SEQUENCE [LARGE SCALE GENOMIC DNA]</scope>
    <source>
        <strain evidence="20">CCUG 56108</strain>
    </source>
</reference>
<dbReference type="InterPro" id="IPR012910">
    <property type="entry name" value="Plug_dom"/>
</dbReference>
<dbReference type="NCBIfam" id="TIGR01783">
    <property type="entry name" value="TonB-siderophor"/>
    <property type="match status" value="1"/>
</dbReference>
<dbReference type="RefSeq" id="WP_238208924.1">
    <property type="nucleotide sequence ID" value="NZ_JBHTND010000007.1"/>
</dbReference>
<dbReference type="PANTHER" id="PTHR32552">
    <property type="entry name" value="FERRICHROME IRON RECEPTOR-RELATED"/>
    <property type="match status" value="1"/>
</dbReference>
<comment type="subcellular location">
    <subcellularLocation>
        <location evidence="1 14">Cell outer membrane</location>
        <topology evidence="1 14">Multi-pass membrane protein</topology>
    </subcellularLocation>
</comment>
<evidence type="ECO:0000256" key="6">
    <source>
        <dbReference type="ARBA" id="ARBA00022692"/>
    </source>
</evidence>
<dbReference type="PANTHER" id="PTHR32552:SF68">
    <property type="entry name" value="FERRICHROME OUTER MEMBRANE TRANSPORTER_PHAGE RECEPTOR"/>
    <property type="match status" value="1"/>
</dbReference>
<evidence type="ECO:0000256" key="12">
    <source>
        <dbReference type="ARBA" id="ARBA00023170"/>
    </source>
</evidence>
<keyword evidence="5" id="KW-0410">Iron transport</keyword>
<dbReference type="InterPro" id="IPR036942">
    <property type="entry name" value="Beta-barrel_TonB_sf"/>
</dbReference>
<accession>A0ABW3WVG0</accession>
<evidence type="ECO:0000256" key="15">
    <source>
        <dbReference type="PROSITE-ProRule" id="PRU10144"/>
    </source>
</evidence>
<evidence type="ECO:0000256" key="10">
    <source>
        <dbReference type="ARBA" id="ARBA00023077"/>
    </source>
</evidence>
<evidence type="ECO:0000256" key="5">
    <source>
        <dbReference type="ARBA" id="ARBA00022496"/>
    </source>
</evidence>
<keyword evidence="11 14" id="KW-0472">Membrane</keyword>
<evidence type="ECO:0000256" key="13">
    <source>
        <dbReference type="ARBA" id="ARBA00023237"/>
    </source>
</evidence>
<keyword evidence="4 14" id="KW-1134">Transmembrane beta strand</keyword>
<evidence type="ECO:0000256" key="8">
    <source>
        <dbReference type="ARBA" id="ARBA00023004"/>
    </source>
</evidence>
<dbReference type="Gene3D" id="2.170.130.10">
    <property type="entry name" value="TonB-dependent receptor, plug domain"/>
    <property type="match status" value="1"/>
</dbReference>
<dbReference type="EMBL" id="JBHTND010000007">
    <property type="protein sequence ID" value="MFD1301322.1"/>
    <property type="molecule type" value="Genomic_DNA"/>
</dbReference>
<organism evidence="19 20">
    <name type="scientific">Methylobacterium marchantiae</name>
    <dbReference type="NCBI Taxonomy" id="600331"/>
    <lineage>
        <taxon>Bacteria</taxon>
        <taxon>Pseudomonadati</taxon>
        <taxon>Pseudomonadota</taxon>
        <taxon>Alphaproteobacteria</taxon>
        <taxon>Hyphomicrobiales</taxon>
        <taxon>Methylobacteriaceae</taxon>
        <taxon>Methylobacterium</taxon>
    </lineage>
</organism>
<evidence type="ECO:0000256" key="1">
    <source>
        <dbReference type="ARBA" id="ARBA00004571"/>
    </source>
</evidence>
<comment type="similarity">
    <text evidence="2 14 16">Belongs to the TonB-dependent receptor family.</text>
</comment>
<evidence type="ECO:0000313" key="20">
    <source>
        <dbReference type="Proteomes" id="UP001597176"/>
    </source>
</evidence>
<comment type="caution">
    <text evidence="19">The sequence shown here is derived from an EMBL/GenBank/DDBJ whole genome shotgun (WGS) entry which is preliminary data.</text>
</comment>
<evidence type="ECO:0000259" key="17">
    <source>
        <dbReference type="Pfam" id="PF00593"/>
    </source>
</evidence>
<proteinExistence type="inferred from homology"/>
<evidence type="ECO:0000256" key="7">
    <source>
        <dbReference type="ARBA" id="ARBA00022729"/>
    </source>
</evidence>
<dbReference type="InterPro" id="IPR037066">
    <property type="entry name" value="Plug_dom_sf"/>
</dbReference>
<gene>
    <name evidence="19" type="ORF">ACFQ4G_06945</name>
</gene>
<evidence type="ECO:0000256" key="3">
    <source>
        <dbReference type="ARBA" id="ARBA00022448"/>
    </source>
</evidence>
<keyword evidence="8" id="KW-0408">Iron</keyword>